<organism evidence="5 6">
    <name type="scientific">Neodothiora populina</name>
    <dbReference type="NCBI Taxonomy" id="2781224"/>
    <lineage>
        <taxon>Eukaryota</taxon>
        <taxon>Fungi</taxon>
        <taxon>Dikarya</taxon>
        <taxon>Ascomycota</taxon>
        <taxon>Pezizomycotina</taxon>
        <taxon>Dothideomycetes</taxon>
        <taxon>Dothideomycetidae</taxon>
        <taxon>Dothideales</taxon>
        <taxon>Dothioraceae</taxon>
        <taxon>Neodothiora</taxon>
    </lineage>
</organism>
<feature type="compositionally biased region" description="Basic and acidic residues" evidence="3">
    <location>
        <begin position="609"/>
        <end position="630"/>
    </location>
</feature>
<dbReference type="SUPFAM" id="SSF47095">
    <property type="entry name" value="HMG-box"/>
    <property type="match status" value="1"/>
</dbReference>
<feature type="compositionally biased region" description="Polar residues" evidence="3">
    <location>
        <begin position="262"/>
        <end position="281"/>
    </location>
</feature>
<evidence type="ECO:0000256" key="2">
    <source>
        <dbReference type="PROSITE-ProRule" id="PRU00267"/>
    </source>
</evidence>
<feature type="compositionally biased region" description="Pro residues" evidence="3">
    <location>
        <begin position="71"/>
        <end position="80"/>
    </location>
</feature>
<name>A0ABR3PG46_9PEZI</name>
<dbReference type="PANTHER" id="PTHR10270:SF320">
    <property type="entry name" value="BOX TRANSCRIPTIONAL REGULATOR, PUTATIVE (AFU_ORTHOLOGUE AFUA_4G10820)-RELATED"/>
    <property type="match status" value="1"/>
</dbReference>
<feature type="region of interest" description="Disordered" evidence="3">
    <location>
        <begin position="33"/>
        <end position="102"/>
    </location>
</feature>
<feature type="compositionally biased region" description="Low complexity" evidence="3">
    <location>
        <begin position="452"/>
        <end position="468"/>
    </location>
</feature>
<proteinExistence type="predicted"/>
<accession>A0ABR3PG46</accession>
<feature type="region of interest" description="Disordered" evidence="3">
    <location>
        <begin position="609"/>
        <end position="652"/>
    </location>
</feature>
<keyword evidence="1 2" id="KW-0238">DNA-binding</keyword>
<evidence type="ECO:0000313" key="5">
    <source>
        <dbReference type="EMBL" id="KAL1305118.1"/>
    </source>
</evidence>
<keyword evidence="2" id="KW-0539">Nucleus</keyword>
<gene>
    <name evidence="5" type="ORF">AAFC00_002047</name>
</gene>
<evidence type="ECO:0000259" key="4">
    <source>
        <dbReference type="PROSITE" id="PS50118"/>
    </source>
</evidence>
<evidence type="ECO:0000256" key="3">
    <source>
        <dbReference type="SAM" id="MobiDB-lite"/>
    </source>
</evidence>
<dbReference type="EMBL" id="JBFMKM010000007">
    <property type="protein sequence ID" value="KAL1305118.1"/>
    <property type="molecule type" value="Genomic_DNA"/>
</dbReference>
<feature type="DNA-binding region" description="HMG box" evidence="2">
    <location>
        <begin position="144"/>
        <end position="212"/>
    </location>
</feature>
<dbReference type="InterPro" id="IPR050140">
    <property type="entry name" value="SRY-related_HMG-box_TF-like"/>
</dbReference>
<feature type="compositionally biased region" description="Low complexity" evidence="3">
    <location>
        <begin position="377"/>
        <end position="392"/>
    </location>
</feature>
<feature type="compositionally biased region" description="Low complexity" evidence="3">
    <location>
        <begin position="222"/>
        <end position="232"/>
    </location>
</feature>
<protein>
    <recommendedName>
        <fullName evidence="4">HMG box domain-containing protein</fullName>
    </recommendedName>
</protein>
<dbReference type="SMART" id="SM00398">
    <property type="entry name" value="HMG"/>
    <property type="match status" value="1"/>
</dbReference>
<feature type="domain" description="HMG box" evidence="4">
    <location>
        <begin position="144"/>
        <end position="212"/>
    </location>
</feature>
<dbReference type="InterPro" id="IPR036910">
    <property type="entry name" value="HMG_box_dom_sf"/>
</dbReference>
<dbReference type="InterPro" id="IPR009071">
    <property type="entry name" value="HMG_box_dom"/>
</dbReference>
<evidence type="ECO:0000313" key="6">
    <source>
        <dbReference type="Proteomes" id="UP001562354"/>
    </source>
</evidence>
<reference evidence="5 6" key="1">
    <citation type="submission" date="2024-07" db="EMBL/GenBank/DDBJ databases">
        <title>Draft sequence of the Neodothiora populina.</title>
        <authorList>
            <person name="Drown D.D."/>
            <person name="Schuette U.S."/>
            <person name="Buechlein A.B."/>
            <person name="Rusch D.R."/>
            <person name="Winton L.W."/>
            <person name="Adams G.A."/>
        </authorList>
    </citation>
    <scope>NUCLEOTIDE SEQUENCE [LARGE SCALE GENOMIC DNA]</scope>
    <source>
        <strain evidence="5 6">CPC 39397</strain>
    </source>
</reference>
<feature type="region of interest" description="Disordered" evidence="3">
    <location>
        <begin position="200"/>
        <end position="495"/>
    </location>
</feature>
<keyword evidence="6" id="KW-1185">Reference proteome</keyword>
<evidence type="ECO:0000256" key="1">
    <source>
        <dbReference type="ARBA" id="ARBA00023125"/>
    </source>
</evidence>
<sequence length="787" mass="87225">MSAIRVPLSEPRLPSAVDTAHVQPQIVFTRQLWERTMPTTDTDDNTGPDRNLSNIGQERNRSRTRKLHSTIPPPLRPPRSSPTHSGTSDTPLTPEESPPFLSSHKRRADVLEQNDLIEDDSVQSRDNSGDSNISLCLCQPEPKVPRPRNAFILYRQHHQAAEVAKHPSATNPNISKIIGDKWWGETENERNRWRTYAEEEKLQHQQRYPQYRYQPKRSRRGSISSETETSYSEPRKCAKCGGRSIIHPSPSTLSARDGQDRAVNSASSSPITTYVQPTIGKNTIHLPPPTPSSTTTPSTRYLPMLDNLSLSSPHPRRMAQGRPPFAPMPRTDESRESPLTPDGKRRRFESPHGTYVMSARAAPSRSNGDPGTPFPFHPQQQSPQQVQQQLSPNNHYTIGPGRRESLPPAAEILLGPPGHTSMPAGIMGPPPRPGVGYSQHRSSQGHGRPAGSDLSLTLPPLQTSSIPPGTAAGRVVQGPVSSNHAPESSRESDKRSLWDKIMSITFQHKIGILRRIMPPLPVTSGRRRAAIIAVEGDDTEAACQLTDWLAEALGRETDMTVKIIDGPRPENVAKDSKLTAEDLLQTVMEWHSKNREILKLVTYEDDARKDSASSVRSKDDDGSSSVREKSSVGSSEVDQSMMDVDNRSNGSSDSSNLVILFRTYTLTASNIFSSGIPIKDVYRPDDHWQWTATLWRGILGPDLTVYVKDTDGWNPARSAEGGIGGVEIVEEPKMKYKFMAVRRNTRSMGGDISRTERSLCDGIKAETLRRLGFEVGEWVRGAITHRS</sequence>
<dbReference type="CDD" id="cd01389">
    <property type="entry name" value="HMG-box_ROX1-like"/>
    <property type="match status" value="1"/>
</dbReference>
<dbReference type="Proteomes" id="UP001562354">
    <property type="component" value="Unassembled WGS sequence"/>
</dbReference>
<dbReference type="RefSeq" id="XP_069201392.1">
    <property type="nucleotide sequence ID" value="XM_069347977.1"/>
</dbReference>
<dbReference type="PROSITE" id="PS50118">
    <property type="entry name" value="HMG_BOX_2"/>
    <property type="match status" value="1"/>
</dbReference>
<comment type="caution">
    <text evidence="5">The sequence shown here is derived from an EMBL/GenBank/DDBJ whole genome shotgun (WGS) entry which is preliminary data.</text>
</comment>
<dbReference type="GeneID" id="95975749"/>
<dbReference type="Pfam" id="PF00505">
    <property type="entry name" value="HMG_box"/>
    <property type="match status" value="1"/>
</dbReference>
<dbReference type="Gene3D" id="1.10.30.10">
    <property type="entry name" value="High mobility group box domain"/>
    <property type="match status" value="1"/>
</dbReference>
<dbReference type="PANTHER" id="PTHR10270">
    <property type="entry name" value="SOX TRANSCRIPTION FACTOR"/>
    <property type="match status" value="1"/>
</dbReference>